<feature type="transmembrane region" description="Helical" evidence="1">
    <location>
        <begin position="78"/>
        <end position="100"/>
    </location>
</feature>
<evidence type="ECO:0000313" key="4">
    <source>
        <dbReference type="EMBL" id="PTA66734.1"/>
    </source>
</evidence>
<protein>
    <recommendedName>
        <fullName evidence="3">DUF1648 domain-containing protein</fullName>
    </recommendedName>
</protein>
<name>A0A2T3W4L7_9DEIO</name>
<evidence type="ECO:0000256" key="2">
    <source>
        <dbReference type="SAM" id="SignalP"/>
    </source>
</evidence>
<dbReference type="AlphaFoldDB" id="A0A2T3W4L7"/>
<evidence type="ECO:0000256" key="1">
    <source>
        <dbReference type="SAM" id="Phobius"/>
    </source>
</evidence>
<comment type="caution">
    <text evidence="4">The sequence shown here is derived from an EMBL/GenBank/DDBJ whole genome shotgun (WGS) entry which is preliminary data.</text>
</comment>
<dbReference type="Proteomes" id="UP000240317">
    <property type="component" value="Unassembled WGS sequence"/>
</dbReference>
<keyword evidence="2" id="KW-0732">Signal</keyword>
<feature type="chain" id="PRO_5015563638" description="DUF1648 domain-containing protein" evidence="2">
    <location>
        <begin position="21"/>
        <end position="196"/>
    </location>
</feature>
<dbReference type="OrthoDB" id="69861at2"/>
<evidence type="ECO:0000313" key="5">
    <source>
        <dbReference type="Proteomes" id="UP000240317"/>
    </source>
</evidence>
<feature type="transmembrane region" description="Helical" evidence="1">
    <location>
        <begin position="166"/>
        <end position="186"/>
    </location>
</feature>
<dbReference type="InterPro" id="IPR012867">
    <property type="entry name" value="DUF1648"/>
</dbReference>
<evidence type="ECO:0000259" key="3">
    <source>
        <dbReference type="Pfam" id="PF07853"/>
    </source>
</evidence>
<gene>
    <name evidence="4" type="ORF">C8263_16335</name>
</gene>
<keyword evidence="1" id="KW-0812">Transmembrane</keyword>
<keyword evidence="5" id="KW-1185">Reference proteome</keyword>
<feature type="domain" description="DUF1648" evidence="3">
    <location>
        <begin position="14"/>
        <end position="57"/>
    </location>
</feature>
<keyword evidence="1" id="KW-1133">Transmembrane helix</keyword>
<proteinExistence type="predicted"/>
<feature type="signal peptide" evidence="2">
    <location>
        <begin position="1"/>
        <end position="20"/>
    </location>
</feature>
<sequence>MARFPNWILFLPFASSLALAAWALPHQPARVPVHWNAAGQPDRWGSPAEALFFLPGALLFGALIVLAAGQAQATSRPLLNTVVLGLGLMALGDVAAQAFGWDSFRVTMGSLGLLFMLMGPALAASEPSALNGPQLSRATLRRLGQAWLGLGLLVLLASLLAPAGGWITGTLLTGTLAMLVLVVLGARRDRLRRQGS</sequence>
<feature type="transmembrane region" description="Helical" evidence="1">
    <location>
        <begin position="143"/>
        <end position="160"/>
    </location>
</feature>
<reference evidence="4 5" key="1">
    <citation type="submission" date="2018-03" db="EMBL/GenBank/DDBJ databases">
        <title>Draft genome of Deinococcus sp. OD32.</title>
        <authorList>
            <person name="Wang X.-P."/>
            <person name="Du Z.-J."/>
        </authorList>
    </citation>
    <scope>NUCLEOTIDE SEQUENCE [LARGE SCALE GENOMIC DNA]</scope>
    <source>
        <strain evidence="4 5">OD32</strain>
    </source>
</reference>
<feature type="transmembrane region" description="Helical" evidence="1">
    <location>
        <begin position="106"/>
        <end position="123"/>
    </location>
</feature>
<dbReference type="Pfam" id="PF07853">
    <property type="entry name" value="DUF1648"/>
    <property type="match status" value="1"/>
</dbReference>
<dbReference type="EMBL" id="PYSV01000021">
    <property type="protein sequence ID" value="PTA66734.1"/>
    <property type="molecule type" value="Genomic_DNA"/>
</dbReference>
<accession>A0A2T3W4L7</accession>
<feature type="transmembrane region" description="Helical" evidence="1">
    <location>
        <begin position="47"/>
        <end position="66"/>
    </location>
</feature>
<organism evidence="4 5">
    <name type="scientific">Deinococcus arcticus</name>
    <dbReference type="NCBI Taxonomy" id="2136176"/>
    <lineage>
        <taxon>Bacteria</taxon>
        <taxon>Thermotogati</taxon>
        <taxon>Deinococcota</taxon>
        <taxon>Deinococci</taxon>
        <taxon>Deinococcales</taxon>
        <taxon>Deinococcaceae</taxon>
        <taxon>Deinococcus</taxon>
    </lineage>
</organism>
<keyword evidence="1" id="KW-0472">Membrane</keyword>